<feature type="compositionally biased region" description="Polar residues" evidence="1">
    <location>
        <begin position="267"/>
        <end position="295"/>
    </location>
</feature>
<feature type="compositionally biased region" description="Polar residues" evidence="1">
    <location>
        <begin position="698"/>
        <end position="709"/>
    </location>
</feature>
<dbReference type="PANTHER" id="PTHR12458">
    <property type="entry name" value="ORF PROTEIN"/>
    <property type="match status" value="1"/>
</dbReference>
<reference evidence="3" key="1">
    <citation type="submission" date="2021-06" db="EMBL/GenBank/DDBJ databases">
        <authorList>
            <consortium name="Wellcome Sanger Institute Data Sharing"/>
        </authorList>
    </citation>
    <scope>NUCLEOTIDE SEQUENCE [LARGE SCALE GENOMIC DNA]</scope>
</reference>
<dbReference type="InterPro" id="IPR007714">
    <property type="entry name" value="CFA20_dom"/>
</dbReference>
<feature type="region of interest" description="Disordered" evidence="1">
    <location>
        <begin position="235"/>
        <end position="324"/>
    </location>
</feature>
<name>A0A8C4SUB7_ERPCA</name>
<keyword evidence="4" id="KW-1185">Reference proteome</keyword>
<feature type="compositionally biased region" description="Low complexity" evidence="1">
    <location>
        <begin position="540"/>
        <end position="549"/>
    </location>
</feature>
<feature type="region of interest" description="Disordered" evidence="1">
    <location>
        <begin position="519"/>
        <end position="583"/>
    </location>
</feature>
<evidence type="ECO:0000313" key="3">
    <source>
        <dbReference type="Ensembl" id="ENSECRP00000021130.1"/>
    </source>
</evidence>
<feature type="region of interest" description="Disordered" evidence="1">
    <location>
        <begin position="442"/>
        <end position="487"/>
    </location>
</feature>
<feature type="region of interest" description="Disordered" evidence="1">
    <location>
        <begin position="337"/>
        <end position="369"/>
    </location>
</feature>
<feature type="compositionally biased region" description="Basic and acidic residues" evidence="1">
    <location>
        <begin position="445"/>
        <end position="455"/>
    </location>
</feature>
<dbReference type="GeneTree" id="ENSGT00390000005497"/>
<feature type="compositionally biased region" description="Basic and acidic residues" evidence="1">
    <location>
        <begin position="523"/>
        <end position="535"/>
    </location>
</feature>
<dbReference type="AlphaFoldDB" id="A0A8C4SUB7"/>
<evidence type="ECO:0000259" key="2">
    <source>
        <dbReference type="Pfam" id="PF05018"/>
    </source>
</evidence>
<sequence>MFKNEYQGGPMVEVFSAQGKDPVAKWKICGSQTAVWKEFDKESKSFIYILEGSSQTNKMQLPKDSRSSLGLIQRYLILQIHLPLGKDFSTELIVTDMSNIKRRLYLSTVHKELSTTALHAKIPLARVKRKIWCNLCIDLLSFTNEIFKGAVFLSLDGITVTASCKLRKVFTMKFQPEDTTEDNDFCTPSANGPTDTIPRSCQLGADVPHVTQLINMDRVKFSTCSLPFESDQTNIRGTASARSSRNQDGSHIAFGTKVLGPPPVTGRKSSSAVPRDISSSFGSKANVSSNRIRQSSGDRSEKRSSQPLISHSRIPDLLSQDVRDASPPTKAAEVLLLQPHPPQERTGERIGHRKLSSRSSRRNLTTADDEEWHFPSVAFDADQHDPLTFQQDISDEEDQSDEDKEPQLEAVFTYSSRPHSAPHGRSQSVSIDRLASALSLGGMGDGDHRGARLEDDFLGSDSEEDEDDLRAPSPTHSPEMTGAALHPRSPLAHLKISSQRLPSPAPSLSPVELYNSATIDGGDAERELEVNRVKPDLSYSPGRSRPGSSMDTSDERRIPSVGPDKHLRSSVNRKSLKEIPRSSTRPLDYDWRNYVPTRMSASELHMLASLRRQQNEELENDGTSAGLSASQVYNCNVSISSSSDDTTTWNSCLPPPVNQGHHYEKEMNPLAQSNPRDWLNAFSPPIIPPSEQLKEKNSPTATSTSSAGNQKHDVEDDDEDDEVLTLLYDPCLNCYFDPETGKYYELA</sequence>
<accession>A0A8C4SUB7</accession>
<evidence type="ECO:0000313" key="4">
    <source>
        <dbReference type="Proteomes" id="UP000694620"/>
    </source>
</evidence>
<reference evidence="3" key="3">
    <citation type="submission" date="2025-09" db="UniProtKB">
        <authorList>
            <consortium name="Ensembl"/>
        </authorList>
    </citation>
    <scope>IDENTIFICATION</scope>
</reference>
<feature type="compositionally biased region" description="Acidic residues" evidence="1">
    <location>
        <begin position="456"/>
        <end position="468"/>
    </location>
</feature>
<feature type="compositionally biased region" description="Polar residues" evidence="1">
    <location>
        <begin position="235"/>
        <end position="249"/>
    </location>
</feature>
<dbReference type="Proteomes" id="UP000694620">
    <property type="component" value="Chromosome 18"/>
</dbReference>
<dbReference type="InterPro" id="IPR040441">
    <property type="entry name" value="CFA20/CFAP20DC"/>
</dbReference>
<protein>
    <submittedName>
        <fullName evidence="3">CFAP20 domain containing</fullName>
    </submittedName>
</protein>
<dbReference type="Pfam" id="PF05018">
    <property type="entry name" value="CFA20_dom"/>
    <property type="match status" value="1"/>
</dbReference>
<feature type="compositionally biased region" description="Basic residues" evidence="1">
    <location>
        <begin position="351"/>
        <end position="361"/>
    </location>
</feature>
<organism evidence="3 4">
    <name type="scientific">Erpetoichthys calabaricus</name>
    <name type="common">Rope fish</name>
    <name type="synonym">Calamoichthys calabaricus</name>
    <dbReference type="NCBI Taxonomy" id="27687"/>
    <lineage>
        <taxon>Eukaryota</taxon>
        <taxon>Metazoa</taxon>
        <taxon>Chordata</taxon>
        <taxon>Craniata</taxon>
        <taxon>Vertebrata</taxon>
        <taxon>Euteleostomi</taxon>
        <taxon>Actinopterygii</taxon>
        <taxon>Polypteriformes</taxon>
        <taxon>Polypteridae</taxon>
        <taxon>Erpetoichthys</taxon>
    </lineage>
</organism>
<dbReference type="Ensembl" id="ENSECRT00000021588.1">
    <property type="protein sequence ID" value="ENSECRP00000021130.1"/>
    <property type="gene ID" value="ENSECRG00000014236.1"/>
</dbReference>
<feature type="domain" description="CFA20" evidence="2">
    <location>
        <begin position="1"/>
        <end position="178"/>
    </location>
</feature>
<feature type="compositionally biased region" description="Basic and acidic residues" evidence="1">
    <location>
        <begin position="553"/>
        <end position="567"/>
    </location>
</feature>
<proteinExistence type="predicted"/>
<evidence type="ECO:0000256" key="1">
    <source>
        <dbReference type="SAM" id="MobiDB-lite"/>
    </source>
</evidence>
<feature type="region of interest" description="Disordered" evidence="1">
    <location>
        <begin position="680"/>
        <end position="721"/>
    </location>
</feature>
<gene>
    <name evidence="3" type="primary">CFAP20DC</name>
    <name evidence="3" type="synonym">cfap20dc</name>
</gene>
<reference evidence="3" key="2">
    <citation type="submission" date="2025-08" db="UniProtKB">
        <authorList>
            <consortium name="Ensembl"/>
        </authorList>
    </citation>
    <scope>IDENTIFICATION</scope>
</reference>